<dbReference type="PRINTS" id="PR00973">
    <property type="entry name" value="RIBOSOMALS17"/>
</dbReference>
<keyword evidence="5 6" id="KW-0687">Ribonucleoprotein</keyword>
<gene>
    <name evidence="6" type="primary">rpsQ</name>
    <name evidence="7" type="ORF">UT72_C0009G0021</name>
</gene>
<evidence type="ECO:0000256" key="6">
    <source>
        <dbReference type="HAMAP-Rule" id="MF_01345"/>
    </source>
</evidence>
<comment type="subunit">
    <text evidence="6">Part of the 30S ribosomal subunit.</text>
</comment>
<evidence type="ECO:0000313" key="7">
    <source>
        <dbReference type="EMBL" id="KKR39387.1"/>
    </source>
</evidence>
<keyword evidence="4 6" id="KW-0689">Ribosomal protein</keyword>
<dbReference type="GO" id="GO:0022627">
    <property type="term" value="C:cytosolic small ribosomal subunit"/>
    <property type="evidence" value="ECO:0007669"/>
    <property type="project" value="TreeGrafter"/>
</dbReference>
<organism evidence="7 8">
    <name type="scientific">Candidatus Woesebacteria bacterium GW2011_GWB1_40_101</name>
    <dbReference type="NCBI Taxonomy" id="1618575"/>
    <lineage>
        <taxon>Bacteria</taxon>
        <taxon>Candidatus Woeseibacteriota</taxon>
    </lineage>
</organism>
<dbReference type="Gene3D" id="2.40.50.140">
    <property type="entry name" value="Nucleic acid-binding proteins"/>
    <property type="match status" value="1"/>
</dbReference>
<keyword evidence="3 6" id="KW-0694">RNA-binding</keyword>
<dbReference type="AlphaFoldDB" id="A0A0G0TNI0"/>
<evidence type="ECO:0000256" key="1">
    <source>
        <dbReference type="ARBA" id="ARBA00010254"/>
    </source>
</evidence>
<reference evidence="7 8" key="1">
    <citation type="journal article" date="2015" name="Nature">
        <title>rRNA introns, odd ribosomes, and small enigmatic genomes across a large radiation of phyla.</title>
        <authorList>
            <person name="Brown C.T."/>
            <person name="Hug L.A."/>
            <person name="Thomas B.C."/>
            <person name="Sharon I."/>
            <person name="Castelle C.J."/>
            <person name="Singh A."/>
            <person name="Wilkins M.J."/>
            <person name="Williams K.H."/>
            <person name="Banfield J.F."/>
        </authorList>
    </citation>
    <scope>NUCLEOTIDE SEQUENCE [LARGE SCALE GENOMIC DNA]</scope>
</reference>
<dbReference type="InterPro" id="IPR012340">
    <property type="entry name" value="NA-bd_OB-fold"/>
</dbReference>
<protein>
    <recommendedName>
        <fullName evidence="6">Small ribosomal subunit protein uS17</fullName>
    </recommendedName>
</protein>
<dbReference type="PANTHER" id="PTHR10744:SF1">
    <property type="entry name" value="SMALL RIBOSOMAL SUBUNIT PROTEIN US17M"/>
    <property type="match status" value="1"/>
</dbReference>
<dbReference type="InterPro" id="IPR000266">
    <property type="entry name" value="Ribosomal_uS17"/>
</dbReference>
<evidence type="ECO:0000256" key="5">
    <source>
        <dbReference type="ARBA" id="ARBA00023274"/>
    </source>
</evidence>
<dbReference type="Pfam" id="PF00366">
    <property type="entry name" value="Ribosomal_S17"/>
    <property type="match status" value="1"/>
</dbReference>
<evidence type="ECO:0000256" key="4">
    <source>
        <dbReference type="ARBA" id="ARBA00022980"/>
    </source>
</evidence>
<evidence type="ECO:0000313" key="8">
    <source>
        <dbReference type="Proteomes" id="UP000034687"/>
    </source>
</evidence>
<comment type="function">
    <text evidence="6">One of the primary rRNA binding proteins, it binds specifically to the 5'-end of 16S ribosomal RNA.</text>
</comment>
<dbReference type="PANTHER" id="PTHR10744">
    <property type="entry name" value="40S RIBOSOMAL PROTEIN S11 FAMILY MEMBER"/>
    <property type="match status" value="1"/>
</dbReference>
<dbReference type="EMBL" id="LBXW01000009">
    <property type="protein sequence ID" value="KKR39387.1"/>
    <property type="molecule type" value="Genomic_DNA"/>
</dbReference>
<dbReference type="Proteomes" id="UP000034687">
    <property type="component" value="Unassembled WGS sequence"/>
</dbReference>
<dbReference type="HAMAP" id="MF_01345_B">
    <property type="entry name" value="Ribosomal_uS17_B"/>
    <property type="match status" value="1"/>
</dbReference>
<dbReference type="GO" id="GO:0019843">
    <property type="term" value="F:rRNA binding"/>
    <property type="evidence" value="ECO:0007669"/>
    <property type="project" value="UniProtKB-UniRule"/>
</dbReference>
<keyword evidence="2 6" id="KW-0699">rRNA-binding</keyword>
<comment type="caution">
    <text evidence="7">The sequence shown here is derived from an EMBL/GenBank/DDBJ whole genome shotgun (WGS) entry which is preliminary data.</text>
</comment>
<dbReference type="InterPro" id="IPR019984">
    <property type="entry name" value="Ribosomal_uS17_bact/chlr"/>
</dbReference>
<name>A0A0G0TNI0_9BACT</name>
<dbReference type="GO" id="GO:0003735">
    <property type="term" value="F:structural constituent of ribosome"/>
    <property type="evidence" value="ECO:0007669"/>
    <property type="project" value="InterPro"/>
</dbReference>
<evidence type="ECO:0000256" key="2">
    <source>
        <dbReference type="ARBA" id="ARBA00022730"/>
    </source>
</evidence>
<dbReference type="GO" id="GO:0006412">
    <property type="term" value="P:translation"/>
    <property type="evidence" value="ECO:0007669"/>
    <property type="project" value="UniProtKB-UniRule"/>
</dbReference>
<proteinExistence type="inferred from homology"/>
<comment type="similarity">
    <text evidence="1 6">Belongs to the universal ribosomal protein uS17 family.</text>
</comment>
<dbReference type="NCBIfam" id="NF004123">
    <property type="entry name" value="PRK05610.1"/>
    <property type="match status" value="1"/>
</dbReference>
<dbReference type="SUPFAM" id="SSF50249">
    <property type="entry name" value="Nucleic acid-binding proteins"/>
    <property type="match status" value="1"/>
</dbReference>
<sequence>MKIFTGEVIAKKMDKTATVAVERVIVHPVYKKRLKRIKKYHVHDEIGTKEGDRVKFVATKPISKLKKWKILEIVGGKL</sequence>
<dbReference type="CDD" id="cd00364">
    <property type="entry name" value="Ribosomal_uS17"/>
    <property type="match status" value="1"/>
</dbReference>
<evidence type="ECO:0000256" key="3">
    <source>
        <dbReference type="ARBA" id="ARBA00022884"/>
    </source>
</evidence>
<accession>A0A0G0TNI0</accession>